<reference evidence="8 9" key="1">
    <citation type="submission" date="2024-09" db="EMBL/GenBank/DDBJ databases">
        <authorList>
            <person name="Sun Q."/>
            <person name="Mori K."/>
        </authorList>
    </citation>
    <scope>NUCLEOTIDE SEQUENCE [LARGE SCALE GENOMIC DNA]</scope>
    <source>
        <strain evidence="8 9">NCAIM B.02610</strain>
    </source>
</reference>
<name>A0ABV6KK95_9BACI</name>
<evidence type="ECO:0000256" key="2">
    <source>
        <dbReference type="ARBA" id="ARBA00022448"/>
    </source>
</evidence>
<dbReference type="InterPro" id="IPR050890">
    <property type="entry name" value="PTS_EIIA_component"/>
</dbReference>
<organism evidence="8 9">
    <name type="scientific">Halalkalibacter kiskunsagensis</name>
    <dbReference type="NCBI Taxonomy" id="1548599"/>
    <lineage>
        <taxon>Bacteria</taxon>
        <taxon>Bacillati</taxon>
        <taxon>Bacillota</taxon>
        <taxon>Bacilli</taxon>
        <taxon>Bacillales</taxon>
        <taxon>Bacillaceae</taxon>
        <taxon>Halalkalibacter</taxon>
    </lineage>
</organism>
<accession>A0ABV6KK95</accession>
<gene>
    <name evidence="8" type="ORF">ACFFHM_23495</name>
</gene>
<evidence type="ECO:0000256" key="3">
    <source>
        <dbReference type="ARBA" id="ARBA00022597"/>
    </source>
</evidence>
<keyword evidence="6" id="KW-0418">Kinase</keyword>
<proteinExistence type="predicted"/>
<keyword evidence="9" id="KW-1185">Reference proteome</keyword>
<evidence type="ECO:0000256" key="1">
    <source>
        <dbReference type="ARBA" id="ARBA00004496"/>
    </source>
</evidence>
<feature type="domain" description="PTS EIIA type-1" evidence="7">
    <location>
        <begin position="39"/>
        <end position="143"/>
    </location>
</feature>
<dbReference type="PANTHER" id="PTHR45008:SF1">
    <property type="entry name" value="PTS SYSTEM GLUCOSE-SPECIFIC EIIA COMPONENT"/>
    <property type="match status" value="1"/>
</dbReference>
<dbReference type="RefSeq" id="WP_335959782.1">
    <property type="nucleotide sequence ID" value="NZ_JAXBLX010000007.1"/>
</dbReference>
<keyword evidence="3 8" id="KW-0762">Sugar transport</keyword>
<dbReference type="PROSITE" id="PS51093">
    <property type="entry name" value="PTS_EIIA_TYPE_1"/>
    <property type="match status" value="1"/>
</dbReference>
<evidence type="ECO:0000256" key="6">
    <source>
        <dbReference type="ARBA" id="ARBA00022777"/>
    </source>
</evidence>
<evidence type="ECO:0000313" key="9">
    <source>
        <dbReference type="Proteomes" id="UP001589838"/>
    </source>
</evidence>
<sequence>MLKKLFGLGKKEASPVQPQQEIVHAPMTGKLVALEEVPDPTFGQKMMGDGVAIEPTEGKVVAPVTGEIMQVFPTKHAIGIKTPGGIELLLHIGLETVNMKGEGFTTHVKEGDKVEVGDALVDFDLSLIKEKAASTITPIIITNMDHIDSLIKEPATEVVKGETPLLTIKLS</sequence>
<keyword evidence="5" id="KW-0598">Phosphotransferase system</keyword>
<comment type="subcellular location">
    <subcellularLocation>
        <location evidence="1">Cytoplasm</location>
    </subcellularLocation>
</comment>
<dbReference type="SUPFAM" id="SSF51261">
    <property type="entry name" value="Duplicated hybrid motif"/>
    <property type="match status" value="1"/>
</dbReference>
<dbReference type="PROSITE" id="PS00371">
    <property type="entry name" value="PTS_EIIA_TYPE_1_HIS"/>
    <property type="match status" value="1"/>
</dbReference>
<dbReference type="InterPro" id="IPR001127">
    <property type="entry name" value="PTS_EIIA_1_perm"/>
</dbReference>
<protein>
    <submittedName>
        <fullName evidence="8">PTS glucose transporter subunit IIA</fullName>
    </submittedName>
</protein>
<evidence type="ECO:0000256" key="5">
    <source>
        <dbReference type="ARBA" id="ARBA00022683"/>
    </source>
</evidence>
<keyword evidence="2" id="KW-0813">Transport</keyword>
<dbReference type="Pfam" id="PF00358">
    <property type="entry name" value="PTS_EIIA_1"/>
    <property type="match status" value="1"/>
</dbReference>
<dbReference type="Proteomes" id="UP001589838">
    <property type="component" value="Unassembled WGS sequence"/>
</dbReference>
<keyword evidence="4" id="KW-0808">Transferase</keyword>
<evidence type="ECO:0000256" key="4">
    <source>
        <dbReference type="ARBA" id="ARBA00022679"/>
    </source>
</evidence>
<dbReference type="NCBIfam" id="TIGR00830">
    <property type="entry name" value="PTBA"/>
    <property type="match status" value="1"/>
</dbReference>
<dbReference type="Gene3D" id="2.70.70.10">
    <property type="entry name" value="Glucose Permease (Domain IIA)"/>
    <property type="match status" value="1"/>
</dbReference>
<dbReference type="PANTHER" id="PTHR45008">
    <property type="entry name" value="PTS SYSTEM GLUCOSE-SPECIFIC EIIA COMPONENT"/>
    <property type="match status" value="1"/>
</dbReference>
<evidence type="ECO:0000259" key="7">
    <source>
        <dbReference type="PROSITE" id="PS51093"/>
    </source>
</evidence>
<evidence type="ECO:0000313" key="8">
    <source>
        <dbReference type="EMBL" id="MFC0473387.1"/>
    </source>
</evidence>
<dbReference type="InterPro" id="IPR011055">
    <property type="entry name" value="Dup_hybrid_motif"/>
</dbReference>
<dbReference type="EMBL" id="JBHLUX010000093">
    <property type="protein sequence ID" value="MFC0473387.1"/>
    <property type="molecule type" value="Genomic_DNA"/>
</dbReference>
<comment type="caution">
    <text evidence="8">The sequence shown here is derived from an EMBL/GenBank/DDBJ whole genome shotgun (WGS) entry which is preliminary data.</text>
</comment>